<proteinExistence type="predicted"/>
<feature type="non-terminal residue" evidence="2">
    <location>
        <position position="1"/>
    </location>
</feature>
<sequence>RWGTKALHPSAPGPAPLSNVRTHCGPRIKKFAHP</sequence>
<name>Q4SEX1_TETNG</name>
<dbReference type="AlphaFoldDB" id="Q4SEX1"/>
<accession>Q4SEX1</accession>
<protein>
    <submittedName>
        <fullName evidence="2">(spotted green pufferfish) hypothetical protein</fullName>
    </submittedName>
</protein>
<feature type="compositionally biased region" description="Basic residues" evidence="1">
    <location>
        <begin position="24"/>
        <end position="34"/>
    </location>
</feature>
<gene>
    <name evidence="2" type="ORF">GSTENG00019352001</name>
</gene>
<evidence type="ECO:0000313" key="2">
    <source>
        <dbReference type="EMBL" id="CAG00811.1"/>
    </source>
</evidence>
<dbReference type="KEGG" id="tng:GSTEN00019352G001"/>
<dbReference type="EMBL" id="CAAE01014610">
    <property type="protein sequence ID" value="CAG00811.1"/>
    <property type="molecule type" value="Genomic_DNA"/>
</dbReference>
<evidence type="ECO:0000256" key="1">
    <source>
        <dbReference type="SAM" id="MobiDB-lite"/>
    </source>
</evidence>
<comment type="caution">
    <text evidence="2">The sequence shown here is derived from an EMBL/GenBank/DDBJ whole genome shotgun (WGS) entry which is preliminary data.</text>
</comment>
<feature type="region of interest" description="Disordered" evidence="1">
    <location>
        <begin position="1"/>
        <end position="34"/>
    </location>
</feature>
<reference evidence="2" key="1">
    <citation type="journal article" date="2004" name="Nature">
        <title>Genome duplication in the teleost fish Tetraodon nigroviridis reveals the early vertebrate proto-karyotype.</title>
        <authorList>
            <person name="Jaillon O."/>
            <person name="Aury J.-M."/>
            <person name="Brunet F."/>
            <person name="Petit J.-L."/>
            <person name="Stange-Thomann N."/>
            <person name="Mauceli E."/>
            <person name="Bouneau L."/>
            <person name="Fischer C."/>
            <person name="Ozouf-Costaz C."/>
            <person name="Bernot A."/>
            <person name="Nicaud S."/>
            <person name="Jaffe D."/>
            <person name="Fisher S."/>
            <person name="Lutfalla G."/>
            <person name="Dossat C."/>
            <person name="Segurens B."/>
            <person name="Dasilva C."/>
            <person name="Salanoubat M."/>
            <person name="Levy M."/>
            <person name="Boudet N."/>
            <person name="Castellano S."/>
            <person name="Anthouard V."/>
            <person name="Jubin C."/>
            <person name="Castelli V."/>
            <person name="Katinka M."/>
            <person name="Vacherie B."/>
            <person name="Biemont C."/>
            <person name="Skalli Z."/>
            <person name="Cattolico L."/>
            <person name="Poulain J."/>
            <person name="De Berardinis V."/>
            <person name="Cruaud C."/>
            <person name="Duprat S."/>
            <person name="Brottier P."/>
            <person name="Coutanceau J.-P."/>
            <person name="Gouzy J."/>
            <person name="Parra G."/>
            <person name="Lardier G."/>
            <person name="Chapple C."/>
            <person name="McKernan K.J."/>
            <person name="McEwan P."/>
            <person name="Bosak S."/>
            <person name="Kellis M."/>
            <person name="Volff J.-N."/>
            <person name="Guigo R."/>
            <person name="Zody M.C."/>
            <person name="Mesirov J."/>
            <person name="Lindblad-Toh K."/>
            <person name="Birren B."/>
            <person name="Nusbaum C."/>
            <person name="Kahn D."/>
            <person name="Robinson-Rechavi M."/>
            <person name="Laudet V."/>
            <person name="Schachter V."/>
            <person name="Quetier F."/>
            <person name="Saurin W."/>
            <person name="Scarpelli C."/>
            <person name="Wincker P."/>
            <person name="Lander E.S."/>
            <person name="Weissenbach J."/>
            <person name="Roest Crollius H."/>
        </authorList>
    </citation>
    <scope>NUCLEOTIDE SEQUENCE [LARGE SCALE GENOMIC DNA]</scope>
</reference>
<reference evidence="2" key="2">
    <citation type="submission" date="2004-02" db="EMBL/GenBank/DDBJ databases">
        <authorList>
            <consortium name="Genoscope"/>
            <consortium name="Whitehead Institute Centre for Genome Research"/>
        </authorList>
    </citation>
    <scope>NUCLEOTIDE SEQUENCE</scope>
</reference>
<organism evidence="2">
    <name type="scientific">Tetraodon nigroviridis</name>
    <name type="common">Spotted green pufferfish</name>
    <name type="synonym">Chelonodon nigroviridis</name>
    <dbReference type="NCBI Taxonomy" id="99883"/>
    <lineage>
        <taxon>Eukaryota</taxon>
        <taxon>Metazoa</taxon>
        <taxon>Chordata</taxon>
        <taxon>Craniata</taxon>
        <taxon>Vertebrata</taxon>
        <taxon>Euteleostomi</taxon>
        <taxon>Actinopterygii</taxon>
        <taxon>Neopterygii</taxon>
        <taxon>Teleostei</taxon>
        <taxon>Neoteleostei</taxon>
        <taxon>Acanthomorphata</taxon>
        <taxon>Eupercaria</taxon>
        <taxon>Tetraodontiformes</taxon>
        <taxon>Tetradontoidea</taxon>
        <taxon>Tetraodontidae</taxon>
        <taxon>Tetraodon</taxon>
    </lineage>
</organism>